<accession>A0A221P6X6</accession>
<dbReference type="Pfam" id="PF00665">
    <property type="entry name" value="rve"/>
    <property type="match status" value="1"/>
</dbReference>
<dbReference type="InterPro" id="IPR036397">
    <property type="entry name" value="RNaseH_sf"/>
</dbReference>
<dbReference type="InterPro" id="IPR001584">
    <property type="entry name" value="Integrase_cat-core"/>
</dbReference>
<name>A0A221P6X6_9ACTN</name>
<keyword evidence="4" id="KW-1185">Reference proteome</keyword>
<dbReference type="Proteomes" id="UP000031501">
    <property type="component" value="Chromosome"/>
</dbReference>
<evidence type="ECO:0000313" key="4">
    <source>
        <dbReference type="Proteomes" id="UP000031501"/>
    </source>
</evidence>
<evidence type="ECO:0000259" key="2">
    <source>
        <dbReference type="Pfam" id="PF00665"/>
    </source>
</evidence>
<proteinExistence type="predicted"/>
<dbReference type="GO" id="GO:0003676">
    <property type="term" value="F:nucleic acid binding"/>
    <property type="evidence" value="ECO:0007669"/>
    <property type="project" value="InterPro"/>
</dbReference>
<reference evidence="3 4" key="1">
    <citation type="submission" date="2017-07" db="EMBL/GenBank/DDBJ databases">
        <title>Genome sequence of Streptomyces pluripotens MUSC 137T.</title>
        <authorList>
            <person name="Ser H.-L."/>
            <person name="Lee L.-H."/>
        </authorList>
    </citation>
    <scope>NUCLEOTIDE SEQUENCE [LARGE SCALE GENOMIC DNA]</scope>
    <source>
        <strain evidence="3 4">MUSC 137</strain>
    </source>
</reference>
<dbReference type="InterPro" id="IPR012337">
    <property type="entry name" value="RNaseH-like_sf"/>
</dbReference>
<feature type="domain" description="Integrase catalytic" evidence="2">
    <location>
        <begin position="1"/>
        <end position="56"/>
    </location>
</feature>
<organism evidence="3 4">
    <name type="scientific">Streptomyces pluripotens</name>
    <dbReference type="NCBI Taxonomy" id="1355015"/>
    <lineage>
        <taxon>Bacteria</taxon>
        <taxon>Bacillati</taxon>
        <taxon>Actinomycetota</taxon>
        <taxon>Actinomycetes</taxon>
        <taxon>Kitasatosporales</taxon>
        <taxon>Streptomycetaceae</taxon>
        <taxon>Streptomyces</taxon>
    </lineage>
</organism>
<feature type="region of interest" description="Disordered" evidence="1">
    <location>
        <begin position="67"/>
        <end position="121"/>
    </location>
</feature>
<sequence length="121" mass="12440">MRTSLVTDALRATARVRGSLAGAVFHSDHGAQYSSHDFAGICVELGVKQSMGAVGTSADNALADCSTRPSNAKRSVAPAASTGPAPAAWRTSAGPAATTPADDTRRTDSRRRSPTNSMQLP</sequence>
<feature type="compositionally biased region" description="Low complexity" evidence="1">
    <location>
        <begin position="77"/>
        <end position="101"/>
    </location>
</feature>
<evidence type="ECO:0000313" key="3">
    <source>
        <dbReference type="EMBL" id="ASN28063.1"/>
    </source>
</evidence>
<dbReference type="EMBL" id="CP022433">
    <property type="protein sequence ID" value="ASN28063.1"/>
    <property type="molecule type" value="Genomic_DNA"/>
</dbReference>
<protein>
    <recommendedName>
        <fullName evidence="2">Integrase catalytic domain-containing protein</fullName>
    </recommendedName>
</protein>
<evidence type="ECO:0000256" key="1">
    <source>
        <dbReference type="SAM" id="MobiDB-lite"/>
    </source>
</evidence>
<dbReference type="Gene3D" id="3.30.420.10">
    <property type="entry name" value="Ribonuclease H-like superfamily/Ribonuclease H"/>
    <property type="match status" value="1"/>
</dbReference>
<dbReference type="AlphaFoldDB" id="A0A221P6X6"/>
<feature type="compositionally biased region" description="Basic and acidic residues" evidence="1">
    <location>
        <begin position="102"/>
        <end position="111"/>
    </location>
</feature>
<gene>
    <name evidence="3" type="ORF">LK07_33200</name>
</gene>
<dbReference type="SUPFAM" id="SSF53098">
    <property type="entry name" value="Ribonuclease H-like"/>
    <property type="match status" value="1"/>
</dbReference>
<dbReference type="GO" id="GO:0015074">
    <property type="term" value="P:DNA integration"/>
    <property type="evidence" value="ECO:0007669"/>
    <property type="project" value="InterPro"/>
</dbReference>